<sequence>MPIITRSFAMLSDLLVLIVTWRKSASTWRESLRMKRFKPKISVLLIRDGTLYFGALLILNTITVLLDVLGYLDEFGGTSFIFINDTVGAMLVARFILNLRGVCYTDEPSDGSDTHQLTSIHFTSSNFLGNLAAPLRVDHAWATNRVEHPEPEDGRMYRRVLEPFLFGLEPDKPSAEVELDSINTP</sequence>
<dbReference type="EMBL" id="JAEVFJ010000030">
    <property type="protein sequence ID" value="KAH8093099.1"/>
    <property type="molecule type" value="Genomic_DNA"/>
</dbReference>
<proteinExistence type="predicted"/>
<keyword evidence="1" id="KW-0812">Transmembrane</keyword>
<keyword evidence="1" id="KW-0472">Membrane</keyword>
<evidence type="ECO:0000313" key="3">
    <source>
        <dbReference type="Proteomes" id="UP000813824"/>
    </source>
</evidence>
<name>A0A8K0UI91_9AGAR</name>
<comment type="caution">
    <text evidence="2">The sequence shown here is derived from an EMBL/GenBank/DDBJ whole genome shotgun (WGS) entry which is preliminary data.</text>
</comment>
<evidence type="ECO:0000256" key="1">
    <source>
        <dbReference type="SAM" id="Phobius"/>
    </source>
</evidence>
<dbReference type="Proteomes" id="UP000813824">
    <property type="component" value="Unassembled WGS sequence"/>
</dbReference>
<gene>
    <name evidence="2" type="ORF">BXZ70DRAFT_439673</name>
</gene>
<dbReference type="OrthoDB" id="2686513at2759"/>
<evidence type="ECO:0000313" key="2">
    <source>
        <dbReference type="EMBL" id="KAH8093099.1"/>
    </source>
</evidence>
<dbReference type="AlphaFoldDB" id="A0A8K0UI91"/>
<keyword evidence="3" id="KW-1185">Reference proteome</keyword>
<organism evidence="2 3">
    <name type="scientific">Cristinia sonorae</name>
    <dbReference type="NCBI Taxonomy" id="1940300"/>
    <lineage>
        <taxon>Eukaryota</taxon>
        <taxon>Fungi</taxon>
        <taxon>Dikarya</taxon>
        <taxon>Basidiomycota</taxon>
        <taxon>Agaricomycotina</taxon>
        <taxon>Agaricomycetes</taxon>
        <taxon>Agaricomycetidae</taxon>
        <taxon>Agaricales</taxon>
        <taxon>Pleurotineae</taxon>
        <taxon>Stephanosporaceae</taxon>
        <taxon>Cristinia</taxon>
    </lineage>
</organism>
<reference evidence="2" key="1">
    <citation type="journal article" date="2021" name="New Phytol.">
        <title>Evolutionary innovations through gain and loss of genes in the ectomycorrhizal Boletales.</title>
        <authorList>
            <person name="Wu G."/>
            <person name="Miyauchi S."/>
            <person name="Morin E."/>
            <person name="Kuo A."/>
            <person name="Drula E."/>
            <person name="Varga T."/>
            <person name="Kohler A."/>
            <person name="Feng B."/>
            <person name="Cao Y."/>
            <person name="Lipzen A."/>
            <person name="Daum C."/>
            <person name="Hundley H."/>
            <person name="Pangilinan J."/>
            <person name="Johnson J."/>
            <person name="Barry K."/>
            <person name="LaButti K."/>
            <person name="Ng V."/>
            <person name="Ahrendt S."/>
            <person name="Min B."/>
            <person name="Choi I.G."/>
            <person name="Park H."/>
            <person name="Plett J.M."/>
            <person name="Magnuson J."/>
            <person name="Spatafora J.W."/>
            <person name="Nagy L.G."/>
            <person name="Henrissat B."/>
            <person name="Grigoriev I.V."/>
            <person name="Yang Z.L."/>
            <person name="Xu J."/>
            <person name="Martin F.M."/>
        </authorList>
    </citation>
    <scope>NUCLEOTIDE SEQUENCE</scope>
    <source>
        <strain evidence="2">KKN 215</strain>
    </source>
</reference>
<accession>A0A8K0UI91</accession>
<feature type="transmembrane region" description="Helical" evidence="1">
    <location>
        <begin position="44"/>
        <end position="66"/>
    </location>
</feature>
<keyword evidence="1" id="KW-1133">Transmembrane helix</keyword>
<feature type="transmembrane region" description="Helical" evidence="1">
    <location>
        <begin position="78"/>
        <end position="97"/>
    </location>
</feature>
<protein>
    <submittedName>
        <fullName evidence="2">Uncharacterized protein</fullName>
    </submittedName>
</protein>